<dbReference type="InterPro" id="IPR002789">
    <property type="entry name" value="HerA_central"/>
</dbReference>
<gene>
    <name evidence="2" type="ORF">GCM10012278_02760</name>
</gene>
<dbReference type="InterPro" id="IPR003593">
    <property type="entry name" value="AAA+_ATPase"/>
</dbReference>
<dbReference type="SUPFAM" id="SSF52540">
    <property type="entry name" value="P-loop containing nucleoside triphosphate hydrolases"/>
    <property type="match status" value="1"/>
</dbReference>
<dbReference type="Pfam" id="PF01935">
    <property type="entry name" value="DUF87"/>
    <property type="match status" value="1"/>
</dbReference>
<dbReference type="Gene3D" id="3.40.50.300">
    <property type="entry name" value="P-loop containing nucleotide triphosphate hydrolases"/>
    <property type="match status" value="2"/>
</dbReference>
<dbReference type="SMART" id="SM00382">
    <property type="entry name" value="AAA"/>
    <property type="match status" value="1"/>
</dbReference>
<dbReference type="PANTHER" id="PTHR30121">
    <property type="entry name" value="UNCHARACTERIZED PROTEIN YJGR-RELATED"/>
    <property type="match status" value="1"/>
</dbReference>
<dbReference type="AlphaFoldDB" id="A0A918A0E6"/>
<proteinExistence type="predicted"/>
<accession>A0A918A0E6</accession>
<dbReference type="Proteomes" id="UP000660745">
    <property type="component" value="Unassembled WGS sequence"/>
</dbReference>
<dbReference type="RefSeq" id="WP_189136600.1">
    <property type="nucleotide sequence ID" value="NZ_BMNK01000001.1"/>
</dbReference>
<dbReference type="EMBL" id="BMNK01000001">
    <property type="protein sequence ID" value="GGP00920.1"/>
    <property type="molecule type" value="Genomic_DNA"/>
</dbReference>
<reference evidence="2" key="2">
    <citation type="submission" date="2020-09" db="EMBL/GenBank/DDBJ databases">
        <authorList>
            <person name="Sun Q."/>
            <person name="Zhou Y."/>
        </authorList>
    </citation>
    <scope>NUCLEOTIDE SEQUENCE</scope>
    <source>
        <strain evidence="2">CGMCC 4.7430</strain>
    </source>
</reference>
<name>A0A918A0E6_9ACTN</name>
<organism evidence="2 3">
    <name type="scientific">Nonomuraea glycinis</name>
    <dbReference type="NCBI Taxonomy" id="2047744"/>
    <lineage>
        <taxon>Bacteria</taxon>
        <taxon>Bacillati</taxon>
        <taxon>Actinomycetota</taxon>
        <taxon>Actinomycetes</taxon>
        <taxon>Streptosporangiales</taxon>
        <taxon>Streptosporangiaceae</taxon>
        <taxon>Nonomuraea</taxon>
    </lineage>
</organism>
<protein>
    <recommendedName>
        <fullName evidence="1">AAA+ ATPase domain-containing protein</fullName>
    </recommendedName>
</protein>
<sequence>MMAARQAVVGMTAVSWRVTRLPAQAETPVPGAEPTTVGNVLRERLTEFLSGAREADPVTLHAEVEGDPQTGARVTLHLSGRPATVAGTTSRCADLLAGLVDLAPATGSPAPLPGPLWRVLPGRGERVPGRRMACWPADGLRWAALLDAVERAAGPCVALVTLTPVEPPRAVLPVLRRALSRSAPAQREAGPEEQALDALEAASVAFRAVVEVSAGDPATATELAAALGVRHAVPGSGRSALDLVRDGTIVAPGTAAGLVPLAALPMEASTRHARRPAVLARYAPAGAGVRLGRSAGGREHRLRVADLNQHLLVTGLPGFGKSTTVMTLLRRLWRDHGVPYLVIDPEKTEYLGLADRALRLGHDGTQINPLAVPEGVSAAAFGDTVAECLDAGTGLLTTWPFAAAVLRNAVTDLYQEDDTPTVATLYRAVLDHAGSYGGAGEQAANLRASLGQRVQALVAGAGGDALAGGPHAGLDWARLLAAPAVITLADFGDRTARQLAFGLLLAGLVAYRRAHALPGFGHLAVLEEAHLLLGGGGSPEHPGSAAGEATATAIATQRSYGQGFVLVTQSPRQLSATVTRLFPNRLTHRLAEDPGEGAIGQVAAQVPMLDRGEAFVVDASGHSSPVWVAVDPEPVQSSRQSSSAVPDGGFPPERIWCAACPNPCSARHWLRLLPQVEPALAGVAEGDQARVAIDAVGVAFMGAGMRPTTEEFHAGMYCVTARALTRARAADRRAATTAQREARVLADRVAADSRQGLRNRGASHEIAE</sequence>
<keyword evidence="3" id="KW-1185">Reference proteome</keyword>
<reference evidence="2" key="1">
    <citation type="journal article" date="2014" name="Int. J. Syst. Evol. Microbiol.">
        <title>Complete genome sequence of Corynebacterium casei LMG S-19264T (=DSM 44701T), isolated from a smear-ripened cheese.</title>
        <authorList>
            <consortium name="US DOE Joint Genome Institute (JGI-PGF)"/>
            <person name="Walter F."/>
            <person name="Albersmeier A."/>
            <person name="Kalinowski J."/>
            <person name="Ruckert C."/>
        </authorList>
    </citation>
    <scope>NUCLEOTIDE SEQUENCE</scope>
    <source>
        <strain evidence="2">CGMCC 4.7430</strain>
    </source>
</reference>
<evidence type="ECO:0000313" key="3">
    <source>
        <dbReference type="Proteomes" id="UP000660745"/>
    </source>
</evidence>
<dbReference type="PANTHER" id="PTHR30121:SF6">
    <property type="entry name" value="SLR6007 PROTEIN"/>
    <property type="match status" value="1"/>
</dbReference>
<comment type="caution">
    <text evidence="2">The sequence shown here is derived from an EMBL/GenBank/DDBJ whole genome shotgun (WGS) entry which is preliminary data.</text>
</comment>
<evidence type="ECO:0000313" key="2">
    <source>
        <dbReference type="EMBL" id="GGP00920.1"/>
    </source>
</evidence>
<dbReference type="InterPro" id="IPR027417">
    <property type="entry name" value="P-loop_NTPase"/>
</dbReference>
<evidence type="ECO:0000259" key="1">
    <source>
        <dbReference type="SMART" id="SM00382"/>
    </source>
</evidence>
<dbReference type="InterPro" id="IPR051162">
    <property type="entry name" value="T4SS_component"/>
</dbReference>
<feature type="domain" description="AAA+ ATPase" evidence="1">
    <location>
        <begin position="307"/>
        <end position="596"/>
    </location>
</feature>